<evidence type="ECO:0000259" key="1">
    <source>
        <dbReference type="SMART" id="SM00382"/>
    </source>
</evidence>
<accession>A0ABT9C565</accession>
<dbReference type="InterPro" id="IPR051396">
    <property type="entry name" value="Bact_Antivir_Def_Nuclease"/>
</dbReference>
<comment type="caution">
    <text evidence="2">The sequence shown here is derived from an EMBL/GenBank/DDBJ whole genome shotgun (WGS) entry which is preliminary data.</text>
</comment>
<keyword evidence="3" id="KW-1185">Reference proteome</keyword>
<dbReference type="EMBL" id="JAUQOP010000057">
    <property type="protein sequence ID" value="MDO7899958.1"/>
    <property type="molecule type" value="Genomic_DNA"/>
</dbReference>
<dbReference type="Pfam" id="PF13304">
    <property type="entry name" value="AAA_21"/>
    <property type="match status" value="1"/>
</dbReference>
<sequence>MPAKKNSNANPNQPLTSFLLDESFAESSNAEAFIVPLARKFNDFGYLIACSIGYRDKQGQIYWLEGRCAIQGEKDLFQAVGSLLSPEKPEIYHREIKKPFRTLLTDAKSYSFLRRTLGEPQARKVLSSLQDVATTKSRSFINSWHDFYKEEVFTHAMIRSSEAYFAYRKAERILQGLQELDADARQPFSVVLKGTGPQAQFDFQFDSQNFLRGRIAVIIGQNGCGKTSALAKLSKVLADKESRSAEIINRPELNQVIAFIHTASVRQFSPSSKEGLARARIFTFNPASPRKQGEDSATTLLVDVARGHDAQGALLNHLSDILRTEFSEFEVLVPMKKDRPGESGIIASYDVDYMPFSEWKRGGEQRILNNAANVASRQSLRFVDKHGKERKLSLGQQAFLKFILVALANSGPASALIIDEPENFLHPNLISRFMRSLNKILNGTRSIAFVATHSPFVVREVQSAQVHVMRNEEGVLTVRKPRMQTLGANVASISNEVFGDDLPHHLYEELLELAEQESNTFSEALNKYSSELSAEALMRLRRMMEQ</sequence>
<dbReference type="InterPro" id="IPR003593">
    <property type="entry name" value="AAA+_ATPase"/>
</dbReference>
<dbReference type="RefSeq" id="WP_304556886.1">
    <property type="nucleotide sequence ID" value="NZ_JAUQOP010000057.1"/>
</dbReference>
<feature type="domain" description="AAA+ ATPase" evidence="1">
    <location>
        <begin position="212"/>
        <end position="473"/>
    </location>
</feature>
<organism evidence="2 3">
    <name type="scientific">Pseudomonas citrulli</name>
    <dbReference type="NCBI Taxonomy" id="3064347"/>
    <lineage>
        <taxon>Bacteria</taxon>
        <taxon>Pseudomonadati</taxon>
        <taxon>Pseudomonadota</taxon>
        <taxon>Gammaproteobacteria</taxon>
        <taxon>Pseudomonadales</taxon>
        <taxon>Pseudomonadaceae</taxon>
        <taxon>Pseudomonas</taxon>
    </lineage>
</organism>
<dbReference type="InterPro" id="IPR027417">
    <property type="entry name" value="P-loop_NTPase"/>
</dbReference>
<dbReference type="PANTHER" id="PTHR43581">
    <property type="entry name" value="ATP/GTP PHOSPHATASE"/>
    <property type="match status" value="1"/>
</dbReference>
<dbReference type="Gene3D" id="3.40.50.300">
    <property type="entry name" value="P-loop containing nucleotide triphosphate hydrolases"/>
    <property type="match status" value="1"/>
</dbReference>
<evidence type="ECO:0000313" key="3">
    <source>
        <dbReference type="Proteomes" id="UP001228019"/>
    </source>
</evidence>
<proteinExistence type="predicted"/>
<dbReference type="PANTHER" id="PTHR43581:SF4">
    <property type="entry name" value="ATP_GTP PHOSPHATASE"/>
    <property type="match status" value="1"/>
</dbReference>
<protein>
    <submittedName>
        <fullName evidence="2">AAA family ATPase</fullName>
    </submittedName>
</protein>
<name>A0ABT9C565_9PSED</name>
<reference evidence="2 3" key="1">
    <citation type="submission" date="2023-07" db="EMBL/GenBank/DDBJ databases">
        <title>Identification of four novel Pseudomonas species associated with bacterial leaf spot of cucurbits.</title>
        <authorList>
            <person name="Fullem K.R."/>
        </authorList>
    </citation>
    <scope>NUCLEOTIDE SEQUENCE [LARGE SCALE GENOMIC DNA]</scope>
    <source>
        <strain evidence="2 3">K18</strain>
    </source>
</reference>
<dbReference type="SUPFAM" id="SSF52540">
    <property type="entry name" value="P-loop containing nucleoside triphosphate hydrolases"/>
    <property type="match status" value="1"/>
</dbReference>
<dbReference type="SMART" id="SM00382">
    <property type="entry name" value="AAA"/>
    <property type="match status" value="1"/>
</dbReference>
<dbReference type="Proteomes" id="UP001228019">
    <property type="component" value="Unassembled WGS sequence"/>
</dbReference>
<evidence type="ECO:0000313" key="2">
    <source>
        <dbReference type="EMBL" id="MDO7899958.1"/>
    </source>
</evidence>
<gene>
    <name evidence="2" type="ORF">Q6A48_23980</name>
</gene>
<dbReference type="InterPro" id="IPR003959">
    <property type="entry name" value="ATPase_AAA_core"/>
</dbReference>